<gene>
    <name evidence="2" type="ORF">BJ969_003066</name>
</gene>
<evidence type="ECO:0000313" key="2">
    <source>
        <dbReference type="EMBL" id="MBB5069978.1"/>
    </source>
</evidence>
<dbReference type="Gene3D" id="1.25.40.10">
    <property type="entry name" value="Tetratricopeptide repeat domain"/>
    <property type="match status" value="1"/>
</dbReference>
<protein>
    <submittedName>
        <fullName evidence="2">Tetratricopeptide (TPR) repeat protein</fullName>
    </submittedName>
</protein>
<reference evidence="2 3" key="1">
    <citation type="submission" date="2020-08" db="EMBL/GenBank/DDBJ databases">
        <title>Sequencing the genomes of 1000 actinobacteria strains.</title>
        <authorList>
            <person name="Klenk H.-P."/>
        </authorList>
    </citation>
    <scope>NUCLEOTIDE SEQUENCE [LARGE SCALE GENOMIC DNA]</scope>
    <source>
        <strain evidence="2 3">DSM 45582</strain>
    </source>
</reference>
<proteinExistence type="predicted"/>
<dbReference type="InterPro" id="IPR011990">
    <property type="entry name" value="TPR-like_helical_dom_sf"/>
</dbReference>
<evidence type="ECO:0000313" key="3">
    <source>
        <dbReference type="Proteomes" id="UP000580474"/>
    </source>
</evidence>
<sequence length="886" mass="96604">MTVWKRLVRATPIDHPSHAVFQTSLGIALEVHFKNGGQLRDLDEAVRAHRIAAHLIPANQPNRWKVITNLANQLHSRSVHTGSPEDLNEAIRRGWESIATISDESKHLAGPLINVSNALQTRFERTGSADDLDTAIEAARRAVEVTPAACPEEALAHACLGGALITRFGRTNTRKDLDESVNAFEVTLKATPADHPSLAGRLSNHGSALLTRFSRVNDDADLRRAIDDLRSAVAVTLAGHPSRGGYLIKLAAALDEYGKLTGQPPALDEAVRIAREAIDTTPENHPSRGGHLIGLGNALHVRYDFLGDPADLDAAIRIYEDAANDTGLSPSVRIEAAHEAARHLVESEPHEAAVLMENAVHQLPELASRHMRRVDQQRALDRLPVLTSDAAALVLAHASGTSHNRAVRALQVLESGRGVLLSQAMEVRDDLTELRHRHPELAARFVDLRNRLDQGVDDISSFVHLIAQRKSGIDPQSRYQLVTEFNKVLAQIRAKNGFTSFGLPPSLDEILSAATEGPVVMFNVSRHRSDAILITAAGVTSTPLPGLEIRALIRAFESFHQAVHTSMHDSIDAVYDAQTTLTQTLEWLWDVAAEPVLEALGFHDQPLPGEPWPRVWWAPGGVLGLLPIHAAGYHDDPAGKSDRRTVLDRVVSSYTPTIRTLHHARGRALATTTSHHALIVAMPTTPGQMPLAHVRAEATRLANRLPNSVTLIEPETEICKEGDQGSRPTRERVLSHLPASPIAHFACHAITDPRDPSESRLLLHDHNTAPLTVASLGPLNLDQAHLAYLSACSTSVVHTPGLVDEAIHLTSAFQVAGYSHVVGTLWEIHDQVAEEVADTFYSKLINDHYGLDAKRAAYALHHTVRAVRDRLPNTPFLWAAYLHAGA</sequence>
<keyword evidence="3" id="KW-1185">Reference proteome</keyword>
<feature type="domain" description="CHAT" evidence="1">
    <location>
        <begin position="583"/>
        <end position="885"/>
    </location>
</feature>
<dbReference type="RefSeq" id="WP_184479588.1">
    <property type="nucleotide sequence ID" value="NZ_JACHIV010000001.1"/>
</dbReference>
<dbReference type="Proteomes" id="UP000580474">
    <property type="component" value="Unassembled WGS sequence"/>
</dbReference>
<accession>A0A840NI66</accession>
<comment type="caution">
    <text evidence="2">The sequence shown here is derived from an EMBL/GenBank/DDBJ whole genome shotgun (WGS) entry which is preliminary data.</text>
</comment>
<organism evidence="2 3">
    <name type="scientific">Saccharopolyspora gloriosae</name>
    <dbReference type="NCBI Taxonomy" id="455344"/>
    <lineage>
        <taxon>Bacteria</taxon>
        <taxon>Bacillati</taxon>
        <taxon>Actinomycetota</taxon>
        <taxon>Actinomycetes</taxon>
        <taxon>Pseudonocardiales</taxon>
        <taxon>Pseudonocardiaceae</taxon>
        <taxon>Saccharopolyspora</taxon>
    </lineage>
</organism>
<name>A0A840NI66_9PSEU</name>
<dbReference type="EMBL" id="JACHIV010000001">
    <property type="protein sequence ID" value="MBB5069978.1"/>
    <property type="molecule type" value="Genomic_DNA"/>
</dbReference>
<evidence type="ECO:0000259" key="1">
    <source>
        <dbReference type="Pfam" id="PF12770"/>
    </source>
</evidence>
<dbReference type="InterPro" id="IPR024983">
    <property type="entry name" value="CHAT_dom"/>
</dbReference>
<dbReference type="AlphaFoldDB" id="A0A840NI66"/>
<dbReference type="Pfam" id="PF12770">
    <property type="entry name" value="CHAT"/>
    <property type="match status" value="1"/>
</dbReference>